<name>A0A163SNR6_9BACL</name>
<feature type="domain" description="CN hydrolase" evidence="2">
    <location>
        <begin position="1"/>
        <end position="239"/>
    </location>
</feature>
<dbReference type="CDD" id="cd07583">
    <property type="entry name" value="nitrilase_5"/>
    <property type="match status" value="1"/>
</dbReference>
<sequence>MKIACIQADVQYGNPDKNYENIENKIREAVNEFHPDTIILPELWDTAYDLTRLDEISDHNGDRAKNWLSKLSKELNINIVGGSVAFRDGNSVFNTSLTYNRNGEHIGTYSKAHLITLMEEEKYISPGKNSSLFTIEGNLSSAAICYDIRFPEWIRAPFVKGAKILFVPAQWPIQRQTHWRSLLIARAIENQCYVVACNRVGKDPNNTFAGQSMIIDPWGDIIAEASTHNEEILMADISPSLVDEVRLKVPVFNDRRTDLY</sequence>
<keyword evidence="4" id="KW-1185">Reference proteome</keyword>
<dbReference type="EMBL" id="LRFC01000001">
    <property type="protein sequence ID" value="KZE69487.1"/>
    <property type="molecule type" value="Genomic_DNA"/>
</dbReference>
<dbReference type="InterPro" id="IPR003010">
    <property type="entry name" value="C-N_Hydrolase"/>
</dbReference>
<keyword evidence="3" id="KW-0378">Hydrolase</keyword>
<dbReference type="InterPro" id="IPR036526">
    <property type="entry name" value="C-N_Hydrolase_sf"/>
</dbReference>
<dbReference type="PANTHER" id="PTHR23088:SF27">
    <property type="entry name" value="DEAMINATED GLUTATHIONE AMIDASE"/>
    <property type="match status" value="1"/>
</dbReference>
<comment type="caution">
    <text evidence="3">The sequence shown here is derived from an EMBL/GenBank/DDBJ whole genome shotgun (WGS) entry which is preliminary data.</text>
</comment>
<protein>
    <submittedName>
        <fullName evidence="3">Hydrolase</fullName>
    </submittedName>
</protein>
<dbReference type="PANTHER" id="PTHR23088">
    <property type="entry name" value="NITRILASE-RELATED"/>
    <property type="match status" value="1"/>
</dbReference>
<dbReference type="SUPFAM" id="SSF56317">
    <property type="entry name" value="Carbon-nitrogen hydrolase"/>
    <property type="match status" value="1"/>
</dbReference>
<dbReference type="RefSeq" id="WP_066237301.1">
    <property type="nucleotide sequence ID" value="NZ_LRFC01000001.1"/>
</dbReference>
<dbReference type="OrthoDB" id="9811121at2"/>
<dbReference type="AlphaFoldDB" id="A0A163SNR6"/>
<dbReference type="Proteomes" id="UP000076567">
    <property type="component" value="Unassembled WGS sequence"/>
</dbReference>
<reference evidence="4" key="1">
    <citation type="submission" date="2016-01" db="EMBL/GenBank/DDBJ databases">
        <title>Draft genome of Chromobacterium sp. F49.</title>
        <authorList>
            <person name="Hong K.W."/>
        </authorList>
    </citation>
    <scope>NUCLEOTIDE SEQUENCE [LARGE SCALE GENOMIC DNA]</scope>
    <source>
        <strain evidence="4">P7IIIA</strain>
    </source>
</reference>
<accession>A0A163SNR6</accession>
<dbReference type="PROSITE" id="PS50263">
    <property type="entry name" value="CN_HYDROLASE"/>
    <property type="match status" value="1"/>
</dbReference>
<organism evidence="3 4">
    <name type="scientific">Fictibacillus phosphorivorans</name>
    <dbReference type="NCBI Taxonomy" id="1221500"/>
    <lineage>
        <taxon>Bacteria</taxon>
        <taxon>Bacillati</taxon>
        <taxon>Bacillota</taxon>
        <taxon>Bacilli</taxon>
        <taxon>Bacillales</taxon>
        <taxon>Fictibacillaceae</taxon>
        <taxon>Fictibacillus</taxon>
    </lineage>
</organism>
<gene>
    <name evidence="3" type="ORF">AWM68_04275</name>
</gene>
<proteinExistence type="inferred from homology"/>
<evidence type="ECO:0000256" key="1">
    <source>
        <dbReference type="ARBA" id="ARBA00010613"/>
    </source>
</evidence>
<comment type="similarity">
    <text evidence="1">Belongs to the carbon-nitrogen hydrolase superfamily. NIT1/NIT2 family.</text>
</comment>
<evidence type="ECO:0000313" key="3">
    <source>
        <dbReference type="EMBL" id="KZE69487.1"/>
    </source>
</evidence>
<dbReference type="Pfam" id="PF00795">
    <property type="entry name" value="CN_hydrolase"/>
    <property type="match status" value="1"/>
</dbReference>
<dbReference type="GO" id="GO:0016787">
    <property type="term" value="F:hydrolase activity"/>
    <property type="evidence" value="ECO:0007669"/>
    <property type="project" value="UniProtKB-KW"/>
</dbReference>
<dbReference type="Gene3D" id="3.60.110.10">
    <property type="entry name" value="Carbon-nitrogen hydrolase"/>
    <property type="match status" value="1"/>
</dbReference>
<evidence type="ECO:0000259" key="2">
    <source>
        <dbReference type="PROSITE" id="PS50263"/>
    </source>
</evidence>
<evidence type="ECO:0000313" key="4">
    <source>
        <dbReference type="Proteomes" id="UP000076567"/>
    </source>
</evidence>